<dbReference type="InterPro" id="IPR005302">
    <property type="entry name" value="MoCF_Sase_C"/>
</dbReference>
<name>A0A938Y1R2_9BACL</name>
<organism evidence="2 3">
    <name type="scientific">Brevibacillus fulvus</name>
    <dbReference type="NCBI Taxonomy" id="1125967"/>
    <lineage>
        <taxon>Bacteria</taxon>
        <taxon>Bacillati</taxon>
        <taxon>Bacillota</taxon>
        <taxon>Bacilli</taxon>
        <taxon>Bacillales</taxon>
        <taxon>Paenibacillaceae</taxon>
        <taxon>Brevibacillus</taxon>
    </lineage>
</organism>
<dbReference type="Pfam" id="PF03475">
    <property type="entry name" value="YiiM_3-alpha"/>
    <property type="match status" value="1"/>
</dbReference>
<dbReference type="GO" id="GO:0030151">
    <property type="term" value="F:molybdenum ion binding"/>
    <property type="evidence" value="ECO:0007669"/>
    <property type="project" value="InterPro"/>
</dbReference>
<evidence type="ECO:0000313" key="3">
    <source>
        <dbReference type="Proteomes" id="UP000717624"/>
    </source>
</evidence>
<evidence type="ECO:0000313" key="2">
    <source>
        <dbReference type="EMBL" id="MBM7589570.1"/>
    </source>
</evidence>
<dbReference type="PANTHER" id="PTHR30212:SF4">
    <property type="entry name" value="MOSC DOMAIN-CONTAINING PROTEIN"/>
    <property type="match status" value="1"/>
</dbReference>
<evidence type="ECO:0000259" key="1">
    <source>
        <dbReference type="PROSITE" id="PS51340"/>
    </source>
</evidence>
<dbReference type="GO" id="GO:0030170">
    <property type="term" value="F:pyridoxal phosphate binding"/>
    <property type="evidence" value="ECO:0007669"/>
    <property type="project" value="InterPro"/>
</dbReference>
<proteinExistence type="predicted"/>
<reference evidence="2" key="1">
    <citation type="submission" date="2021-01" db="EMBL/GenBank/DDBJ databases">
        <title>Genomic Encyclopedia of Type Strains, Phase IV (KMG-IV): sequencing the most valuable type-strain genomes for metagenomic binning, comparative biology and taxonomic classification.</title>
        <authorList>
            <person name="Goeker M."/>
        </authorList>
    </citation>
    <scope>NUCLEOTIDE SEQUENCE</scope>
    <source>
        <strain evidence="2">DSM 25523</strain>
    </source>
</reference>
<protein>
    <submittedName>
        <fullName evidence="2">MOSC domain-containing protein YiiM</fullName>
    </submittedName>
</protein>
<dbReference type="EMBL" id="JAFBEB010000003">
    <property type="protein sequence ID" value="MBM7589570.1"/>
    <property type="molecule type" value="Genomic_DNA"/>
</dbReference>
<keyword evidence="3" id="KW-1185">Reference proteome</keyword>
<comment type="caution">
    <text evidence="2">The sequence shown here is derived from an EMBL/GenBank/DDBJ whole genome shotgun (WGS) entry which is preliminary data.</text>
</comment>
<dbReference type="InterPro" id="IPR005163">
    <property type="entry name" value="Tri_helical_YiiM-like"/>
</dbReference>
<dbReference type="InterPro" id="IPR052353">
    <property type="entry name" value="Benzoxazolinone_Detox_Enz"/>
</dbReference>
<dbReference type="Pfam" id="PF03473">
    <property type="entry name" value="MOSC"/>
    <property type="match status" value="1"/>
</dbReference>
<dbReference type="Proteomes" id="UP000717624">
    <property type="component" value="Unassembled WGS sequence"/>
</dbReference>
<dbReference type="PROSITE" id="PS51340">
    <property type="entry name" value="MOSC"/>
    <property type="match status" value="1"/>
</dbReference>
<dbReference type="AlphaFoldDB" id="A0A938Y1R2"/>
<dbReference type="SUPFAM" id="SSF50800">
    <property type="entry name" value="PK beta-barrel domain-like"/>
    <property type="match status" value="1"/>
</dbReference>
<sequence length="227" mass="25838">MNGAEGKVVSLNIGKPKMFVYQGKELETGIFKEPVAQRLYLTKLNFTGDGQADLINHGGSDKAVCVYSHEHYPYWEQALQRPLSVAAFGENLTVSGLLEQDVCIGDLYQLGEAVVQVSQPRQPCHKLAKRYDVRDMPLRLQNTGYTGFYFRVIEEGWVAPDESIVLLKRHPMQVTVAQANHYMHQDKHNLPEIRRILEIAELSQSWRHTFTRRLSGEATDSQKRLQG</sequence>
<accession>A0A938Y1R2</accession>
<dbReference type="GO" id="GO:0003824">
    <property type="term" value="F:catalytic activity"/>
    <property type="evidence" value="ECO:0007669"/>
    <property type="project" value="InterPro"/>
</dbReference>
<feature type="domain" description="MOSC" evidence="1">
    <location>
        <begin position="33"/>
        <end position="167"/>
    </location>
</feature>
<gene>
    <name evidence="2" type="ORF">JOD01_001170</name>
</gene>
<dbReference type="InterPro" id="IPR011037">
    <property type="entry name" value="Pyrv_Knase-like_insert_dom_sf"/>
</dbReference>
<dbReference type="RefSeq" id="WP_204517298.1">
    <property type="nucleotide sequence ID" value="NZ_BAABIN010000038.1"/>
</dbReference>
<dbReference type="Gene3D" id="2.40.33.20">
    <property type="entry name" value="PK beta-barrel domain-like"/>
    <property type="match status" value="1"/>
</dbReference>
<dbReference type="PANTHER" id="PTHR30212">
    <property type="entry name" value="PROTEIN YIIM"/>
    <property type="match status" value="1"/>
</dbReference>